<name>A0A922HLS4_DERFA</name>
<accession>A0A922HLS4</accession>
<reference evidence="1" key="1">
    <citation type="submission" date="2013-05" db="EMBL/GenBank/DDBJ databases">
        <authorList>
            <person name="Yim A.K.Y."/>
            <person name="Chan T.F."/>
            <person name="Ji K.M."/>
            <person name="Liu X.Y."/>
            <person name="Zhou J.W."/>
            <person name="Li R.Q."/>
            <person name="Yang K.Y."/>
            <person name="Li J."/>
            <person name="Li M."/>
            <person name="Law P.T.W."/>
            <person name="Wu Y.L."/>
            <person name="Cai Z.L."/>
            <person name="Qin H."/>
            <person name="Bao Y."/>
            <person name="Leung R.K.K."/>
            <person name="Ng P.K.S."/>
            <person name="Zou J."/>
            <person name="Zhong X.J."/>
            <person name="Ran P.X."/>
            <person name="Zhong N.S."/>
            <person name="Liu Z.G."/>
            <person name="Tsui S.K.W."/>
        </authorList>
    </citation>
    <scope>NUCLEOTIDE SEQUENCE</scope>
    <source>
        <strain evidence="1">Derf</strain>
        <tissue evidence="1">Whole organism</tissue>
    </source>
</reference>
<comment type="caution">
    <text evidence="1">The sequence shown here is derived from an EMBL/GenBank/DDBJ whole genome shotgun (WGS) entry which is preliminary data.</text>
</comment>
<dbReference type="Proteomes" id="UP000790347">
    <property type="component" value="Unassembled WGS sequence"/>
</dbReference>
<evidence type="ECO:0000313" key="2">
    <source>
        <dbReference type="Proteomes" id="UP000790347"/>
    </source>
</evidence>
<protein>
    <submittedName>
        <fullName evidence="1">Uncharacterized protein</fullName>
    </submittedName>
</protein>
<reference evidence="1" key="2">
    <citation type="journal article" date="2022" name="Res Sq">
        <title>Comparative Genomics Reveals Insights into the Divergent Evolution of Astigmatic Mites and Household Pest Adaptations.</title>
        <authorList>
            <person name="Xiong Q."/>
            <person name="Wan A.T.-Y."/>
            <person name="Liu X.-Y."/>
            <person name="Fung C.S.-H."/>
            <person name="Xiao X."/>
            <person name="Malainual N."/>
            <person name="Hou J."/>
            <person name="Wang L."/>
            <person name="Wang M."/>
            <person name="Yang K."/>
            <person name="Cui Y."/>
            <person name="Leung E."/>
            <person name="Nong W."/>
            <person name="Shin S.-K."/>
            <person name="Au S."/>
            <person name="Jeong K.Y."/>
            <person name="Chew F.T."/>
            <person name="Hui J."/>
            <person name="Leung T.F."/>
            <person name="Tungtrongchitr A."/>
            <person name="Zhong N."/>
            <person name="Liu Z."/>
            <person name="Tsui S."/>
        </authorList>
    </citation>
    <scope>NUCLEOTIDE SEQUENCE</scope>
    <source>
        <strain evidence="1">Derf</strain>
        <tissue evidence="1">Whole organism</tissue>
    </source>
</reference>
<keyword evidence="2" id="KW-1185">Reference proteome</keyword>
<organism evidence="1 2">
    <name type="scientific">Dermatophagoides farinae</name>
    <name type="common">American house dust mite</name>
    <dbReference type="NCBI Taxonomy" id="6954"/>
    <lineage>
        <taxon>Eukaryota</taxon>
        <taxon>Metazoa</taxon>
        <taxon>Ecdysozoa</taxon>
        <taxon>Arthropoda</taxon>
        <taxon>Chelicerata</taxon>
        <taxon>Arachnida</taxon>
        <taxon>Acari</taxon>
        <taxon>Acariformes</taxon>
        <taxon>Sarcoptiformes</taxon>
        <taxon>Astigmata</taxon>
        <taxon>Psoroptidia</taxon>
        <taxon>Analgoidea</taxon>
        <taxon>Pyroglyphidae</taxon>
        <taxon>Dermatophagoidinae</taxon>
        <taxon>Dermatophagoides</taxon>
    </lineage>
</organism>
<dbReference type="EMBL" id="ASGP02000007">
    <property type="protein sequence ID" value="KAH9497277.1"/>
    <property type="molecule type" value="Genomic_DNA"/>
</dbReference>
<dbReference type="AlphaFoldDB" id="A0A922HLS4"/>
<proteinExistence type="predicted"/>
<evidence type="ECO:0000313" key="1">
    <source>
        <dbReference type="EMBL" id="KAH9497277.1"/>
    </source>
</evidence>
<sequence>MEIMFGQCFTCPLPKLIDDMTHFLNVTKINDQIDKIQCNITLLDYHSNLVDQHDMDNCPVYRYNIPSSGLSGTTINVDKSCDEYECKNSSFEYSLPSKLSE</sequence>
<gene>
    <name evidence="1" type="ORF">DERF_013274</name>
</gene>